<dbReference type="GO" id="GO:0043025">
    <property type="term" value="C:neuronal cell body"/>
    <property type="evidence" value="ECO:0007669"/>
    <property type="project" value="TreeGrafter"/>
</dbReference>
<dbReference type="GO" id="GO:0030424">
    <property type="term" value="C:axon"/>
    <property type="evidence" value="ECO:0007669"/>
    <property type="project" value="TreeGrafter"/>
</dbReference>
<accession>A0A914HMR7</accession>
<evidence type="ECO:0000256" key="1">
    <source>
        <dbReference type="SAM" id="MobiDB-lite"/>
    </source>
</evidence>
<protein>
    <submittedName>
        <fullName evidence="4">Uncharacterized protein</fullName>
    </submittedName>
</protein>
<evidence type="ECO:0000313" key="4">
    <source>
        <dbReference type="WBParaSite" id="Gr19_v10_g2022.t1"/>
    </source>
</evidence>
<sequence length="339" mass="38826">MPFTTLCTACTYRLTTNCFVLLLLLFGAIDIVCPNHHHQHQKHSVIDHQNLSTLNLSMSETLTGDGFRLELLELLAALFRSSSNDKPATTERRQRRPKAMAQRRRDPRFFGDSAQLALQEEQEEPEHGSDMNARHAPAHFARVRTRDEEERLLEEELRAEFVRVSISNDPTTDVTHRFRKKTYATMPRPFECYSCMSPSYQPKWQFLQQMYIAPKAFTEACDTPITRHSQIPTVFCASFCVSMLEANVEAGIFVGFKYIRGCGDRILRHGFNETAAQLYRLNQLEVAITGDLQLCTCYGDRCNNNSPNSATTQRVSSCLVCPVWLTIIICCWFILLRTI</sequence>
<dbReference type="WBParaSite" id="Gr19_v10_g2022.t1">
    <property type="protein sequence ID" value="Gr19_v10_g2022.t1"/>
    <property type="gene ID" value="Gr19_v10_g2022"/>
</dbReference>
<feature type="region of interest" description="Disordered" evidence="1">
    <location>
        <begin position="83"/>
        <end position="106"/>
    </location>
</feature>
<dbReference type="InterPro" id="IPR010558">
    <property type="entry name" value="Ly-6-related"/>
</dbReference>
<reference evidence="4" key="1">
    <citation type="submission" date="2022-11" db="UniProtKB">
        <authorList>
            <consortium name="WormBaseParasite"/>
        </authorList>
    </citation>
    <scope>IDENTIFICATION</scope>
</reference>
<feature type="transmembrane region" description="Helical" evidence="2">
    <location>
        <begin position="12"/>
        <end position="33"/>
    </location>
</feature>
<dbReference type="PANTHER" id="PTHR34722">
    <property type="entry name" value="HOMOLOG OF ODR-2 (TWO)-RELATED"/>
    <property type="match status" value="1"/>
</dbReference>
<dbReference type="GO" id="GO:1990834">
    <property type="term" value="P:response to odorant"/>
    <property type="evidence" value="ECO:0007669"/>
    <property type="project" value="TreeGrafter"/>
</dbReference>
<keyword evidence="2" id="KW-1133">Transmembrane helix</keyword>
<dbReference type="PANTHER" id="PTHR34722:SF4">
    <property type="entry name" value="HOMOLOG OF ODR-2 (TWO)-RELATED"/>
    <property type="match status" value="1"/>
</dbReference>
<feature type="transmembrane region" description="Helical" evidence="2">
    <location>
        <begin position="315"/>
        <end position="335"/>
    </location>
</feature>
<evidence type="ECO:0000256" key="2">
    <source>
        <dbReference type="SAM" id="Phobius"/>
    </source>
</evidence>
<proteinExistence type="predicted"/>
<name>A0A914HMR7_GLORO</name>
<keyword evidence="2" id="KW-0472">Membrane</keyword>
<organism evidence="3 4">
    <name type="scientific">Globodera rostochiensis</name>
    <name type="common">Golden nematode worm</name>
    <name type="synonym">Heterodera rostochiensis</name>
    <dbReference type="NCBI Taxonomy" id="31243"/>
    <lineage>
        <taxon>Eukaryota</taxon>
        <taxon>Metazoa</taxon>
        <taxon>Ecdysozoa</taxon>
        <taxon>Nematoda</taxon>
        <taxon>Chromadorea</taxon>
        <taxon>Rhabditida</taxon>
        <taxon>Tylenchina</taxon>
        <taxon>Tylenchomorpha</taxon>
        <taxon>Tylenchoidea</taxon>
        <taxon>Heteroderidae</taxon>
        <taxon>Heteroderinae</taxon>
        <taxon>Globodera</taxon>
    </lineage>
</organism>
<feature type="compositionally biased region" description="Basic residues" evidence="1">
    <location>
        <begin position="93"/>
        <end position="102"/>
    </location>
</feature>
<dbReference type="GO" id="GO:0042048">
    <property type="term" value="P:olfactory behavior"/>
    <property type="evidence" value="ECO:0007669"/>
    <property type="project" value="TreeGrafter"/>
</dbReference>
<evidence type="ECO:0000313" key="3">
    <source>
        <dbReference type="Proteomes" id="UP000887572"/>
    </source>
</evidence>
<keyword evidence="2" id="KW-0812">Transmembrane</keyword>
<dbReference type="AlphaFoldDB" id="A0A914HMR7"/>
<keyword evidence="3" id="KW-1185">Reference proteome</keyword>
<dbReference type="Proteomes" id="UP000887572">
    <property type="component" value="Unplaced"/>
</dbReference>
<dbReference type="Pfam" id="PF06579">
    <property type="entry name" value="Ly-6_related"/>
    <property type="match status" value="1"/>
</dbReference>